<dbReference type="GO" id="GO:0009103">
    <property type="term" value="P:lipopolysaccharide biosynthetic process"/>
    <property type="evidence" value="ECO:0007669"/>
    <property type="project" value="TreeGrafter"/>
</dbReference>
<protein>
    <recommendedName>
        <fullName evidence="9">Glycosyltransferase RgtA/B/C/D-like domain-containing protein</fullName>
    </recommendedName>
</protein>
<dbReference type="GO" id="GO:0016763">
    <property type="term" value="F:pentosyltransferase activity"/>
    <property type="evidence" value="ECO:0007669"/>
    <property type="project" value="TreeGrafter"/>
</dbReference>
<organism evidence="10 11">
    <name type="scientific">Pseudomonas chlororaphis</name>
    <dbReference type="NCBI Taxonomy" id="587753"/>
    <lineage>
        <taxon>Bacteria</taxon>
        <taxon>Pseudomonadati</taxon>
        <taxon>Pseudomonadota</taxon>
        <taxon>Gammaproteobacteria</taxon>
        <taxon>Pseudomonadales</taxon>
        <taxon>Pseudomonadaceae</taxon>
        <taxon>Pseudomonas</taxon>
    </lineage>
</organism>
<name>A0AB34CGL1_9PSED</name>
<feature type="transmembrane region" description="Helical" evidence="8">
    <location>
        <begin position="325"/>
        <end position="347"/>
    </location>
</feature>
<dbReference type="Proteomes" id="UP000323924">
    <property type="component" value="Unassembled WGS sequence"/>
</dbReference>
<comment type="caution">
    <text evidence="10">The sequence shown here is derived from an EMBL/GenBank/DDBJ whole genome shotgun (WGS) entry which is preliminary data.</text>
</comment>
<proteinExistence type="predicted"/>
<dbReference type="InterPro" id="IPR038731">
    <property type="entry name" value="RgtA/B/C-like"/>
</dbReference>
<keyword evidence="3" id="KW-0328">Glycosyltransferase</keyword>
<dbReference type="EMBL" id="VWPC01000001">
    <property type="protein sequence ID" value="KAA5845572.1"/>
    <property type="molecule type" value="Genomic_DNA"/>
</dbReference>
<dbReference type="RefSeq" id="WP_150048313.1">
    <property type="nucleotide sequence ID" value="NZ_VWPC01000001.1"/>
</dbReference>
<feature type="transmembrane region" description="Helical" evidence="8">
    <location>
        <begin position="156"/>
        <end position="175"/>
    </location>
</feature>
<evidence type="ECO:0000256" key="6">
    <source>
        <dbReference type="ARBA" id="ARBA00022989"/>
    </source>
</evidence>
<accession>A0AB34CGL1</accession>
<keyword evidence="4" id="KW-0808">Transferase</keyword>
<reference evidence="10 11" key="1">
    <citation type="submission" date="2019-09" db="EMBL/GenBank/DDBJ databases">
        <authorList>
            <person name="Vacheron J."/>
            <person name="Dubost A."/>
            <person name="Prigent-Combaret C."/>
            <person name="Muller D."/>
        </authorList>
    </citation>
    <scope>NUCLEOTIDE SEQUENCE [LARGE SCALE GENOMIC DNA]</scope>
    <source>
        <strain evidence="10 11">JV497</strain>
    </source>
</reference>
<dbReference type="Pfam" id="PF13231">
    <property type="entry name" value="PMT_2"/>
    <property type="match status" value="1"/>
</dbReference>
<keyword evidence="7 8" id="KW-0472">Membrane</keyword>
<gene>
    <name evidence="10" type="ORF">F2A38_00225</name>
</gene>
<feature type="transmembrane region" description="Helical" evidence="8">
    <location>
        <begin position="231"/>
        <end position="253"/>
    </location>
</feature>
<keyword evidence="5 8" id="KW-0812">Transmembrane</keyword>
<feature type="transmembrane region" description="Helical" evidence="8">
    <location>
        <begin position="35"/>
        <end position="58"/>
    </location>
</feature>
<dbReference type="PANTHER" id="PTHR33908">
    <property type="entry name" value="MANNOSYLTRANSFERASE YKCB-RELATED"/>
    <property type="match status" value="1"/>
</dbReference>
<feature type="domain" description="Glycosyltransferase RgtA/B/C/D-like" evidence="9">
    <location>
        <begin position="84"/>
        <end position="246"/>
    </location>
</feature>
<sequence length="551" mass="60905">MAFRREPQLLDTAGPGIASRLASDAQRLVAVLRAYWLLPILLLAAATRFYDLTAAAIWGDEGSSLLLSRYGLSELWVHAAHDVHPPLYFMLLRGWIALFGDGIFAIRSFSAWPGIVCVGLGVWLVAQIASRRAAILAGFLLALLPTAVRYSQEVRMYALLGVWLLGATLALVYWLRQPARQRYLVYYTLLMSAAFYTHYFTALCVLAHWAYLLLLRLQATPASRAINQPGWWLANLGIVMLFVPWLPGLVDLLQHIDQLKASGDVGWEPSVEFFSLPSMVWQLLTQDDGESRSPLLFAGLPLLVLGVVAMLAWRDRTPWRWSWLLAIYSVLPLLLVFAVSFVSPVFIERYLTAYALGLPLLFAMAIDRLLEHAQVHARALALAVLLLFAEAEGVGLNNNATVDSNDQISVLVDYVNQRYVAGDRIVTSDLLWYLSYVYYNRTDAQPLLYTPPTPAGVSTRPNAYGFGTLVEQQADRLYLDRLSALPVGSGRVWLIGTADQPDEFAPLPAQWRKTGEFTAGGVTARLLVICGVAQGQASLQALCTQAGKPAG</sequence>
<dbReference type="AlphaFoldDB" id="A0AB34CGL1"/>
<evidence type="ECO:0000256" key="4">
    <source>
        <dbReference type="ARBA" id="ARBA00022679"/>
    </source>
</evidence>
<dbReference type="PANTHER" id="PTHR33908:SF3">
    <property type="entry name" value="UNDECAPRENYL PHOSPHATE-ALPHA-4-AMINO-4-DEOXY-L-ARABINOSE ARABINOSYL TRANSFERASE"/>
    <property type="match status" value="1"/>
</dbReference>
<evidence type="ECO:0000256" key="3">
    <source>
        <dbReference type="ARBA" id="ARBA00022676"/>
    </source>
</evidence>
<dbReference type="GO" id="GO:0005886">
    <property type="term" value="C:plasma membrane"/>
    <property type="evidence" value="ECO:0007669"/>
    <property type="project" value="UniProtKB-SubCell"/>
</dbReference>
<evidence type="ECO:0000256" key="7">
    <source>
        <dbReference type="ARBA" id="ARBA00023136"/>
    </source>
</evidence>
<dbReference type="GO" id="GO:0010041">
    <property type="term" value="P:response to iron(III) ion"/>
    <property type="evidence" value="ECO:0007669"/>
    <property type="project" value="TreeGrafter"/>
</dbReference>
<evidence type="ECO:0000313" key="11">
    <source>
        <dbReference type="Proteomes" id="UP000323924"/>
    </source>
</evidence>
<dbReference type="InterPro" id="IPR050297">
    <property type="entry name" value="LipidA_mod_glycosyltrf_83"/>
</dbReference>
<evidence type="ECO:0000259" key="9">
    <source>
        <dbReference type="Pfam" id="PF13231"/>
    </source>
</evidence>
<evidence type="ECO:0000256" key="8">
    <source>
        <dbReference type="SAM" id="Phobius"/>
    </source>
</evidence>
<feature type="transmembrane region" description="Helical" evidence="8">
    <location>
        <begin position="95"/>
        <end position="126"/>
    </location>
</feature>
<comment type="subcellular location">
    <subcellularLocation>
        <location evidence="1">Cell membrane</location>
        <topology evidence="1">Multi-pass membrane protein</topology>
    </subcellularLocation>
</comment>
<evidence type="ECO:0000256" key="2">
    <source>
        <dbReference type="ARBA" id="ARBA00022475"/>
    </source>
</evidence>
<keyword evidence="2" id="KW-1003">Cell membrane</keyword>
<evidence type="ECO:0000313" key="10">
    <source>
        <dbReference type="EMBL" id="KAA5845572.1"/>
    </source>
</evidence>
<keyword evidence="6 8" id="KW-1133">Transmembrane helix</keyword>
<evidence type="ECO:0000256" key="1">
    <source>
        <dbReference type="ARBA" id="ARBA00004651"/>
    </source>
</evidence>
<evidence type="ECO:0000256" key="5">
    <source>
        <dbReference type="ARBA" id="ARBA00022692"/>
    </source>
</evidence>
<feature type="transmembrane region" description="Helical" evidence="8">
    <location>
        <begin position="295"/>
        <end position="313"/>
    </location>
</feature>
<feature type="transmembrane region" description="Helical" evidence="8">
    <location>
        <begin position="187"/>
        <end position="211"/>
    </location>
</feature>